<dbReference type="RefSeq" id="WP_378239004.1">
    <property type="nucleotide sequence ID" value="NZ_JBHRWK010000017.1"/>
</dbReference>
<dbReference type="InterPro" id="IPR036390">
    <property type="entry name" value="WH_DNA-bd_sf"/>
</dbReference>
<keyword evidence="3" id="KW-1185">Reference proteome</keyword>
<accession>A0ABV7NX09</accession>
<name>A0ABV7NX09_9PSEU</name>
<dbReference type="PRINTS" id="PR00598">
    <property type="entry name" value="HTHMARR"/>
</dbReference>
<protein>
    <submittedName>
        <fullName evidence="2">MarR family winged helix-turn-helix transcriptional regulator</fullName>
    </submittedName>
</protein>
<evidence type="ECO:0000259" key="1">
    <source>
        <dbReference type="PROSITE" id="PS50995"/>
    </source>
</evidence>
<comment type="caution">
    <text evidence="2">The sequence shown here is derived from an EMBL/GenBank/DDBJ whole genome shotgun (WGS) entry which is preliminary data.</text>
</comment>
<dbReference type="InterPro" id="IPR000835">
    <property type="entry name" value="HTH_MarR-typ"/>
</dbReference>
<proteinExistence type="predicted"/>
<feature type="domain" description="HTH marR-type" evidence="1">
    <location>
        <begin position="8"/>
        <end position="148"/>
    </location>
</feature>
<dbReference type="PROSITE" id="PS50995">
    <property type="entry name" value="HTH_MARR_2"/>
    <property type="match status" value="1"/>
</dbReference>
<evidence type="ECO:0000313" key="2">
    <source>
        <dbReference type="EMBL" id="MFC3450299.1"/>
    </source>
</evidence>
<sequence>MDDTGSPELDLMAVLPRLTQLGTVLNRSQLVERAMERAEITLDRPAMTVLVTLHMADRPLRVGEIADRMKVVGPHVTRHLNALERQGLVIRVADPEDQRARLIELTPEGKAIPDKYLRTILGWFGDAMTDWSPEDRKTFGSLLDRFVDDLTAKLAHLDDETAGG</sequence>
<dbReference type="Pfam" id="PF01047">
    <property type="entry name" value="MarR"/>
    <property type="match status" value="1"/>
</dbReference>
<dbReference type="InterPro" id="IPR039422">
    <property type="entry name" value="MarR/SlyA-like"/>
</dbReference>
<evidence type="ECO:0000313" key="3">
    <source>
        <dbReference type="Proteomes" id="UP001595645"/>
    </source>
</evidence>
<dbReference type="CDD" id="cd00090">
    <property type="entry name" value="HTH_ARSR"/>
    <property type="match status" value="1"/>
</dbReference>
<dbReference type="Gene3D" id="1.10.10.10">
    <property type="entry name" value="Winged helix-like DNA-binding domain superfamily/Winged helix DNA-binding domain"/>
    <property type="match status" value="1"/>
</dbReference>
<dbReference type="SUPFAM" id="SSF46785">
    <property type="entry name" value="Winged helix' DNA-binding domain"/>
    <property type="match status" value="1"/>
</dbReference>
<dbReference type="EMBL" id="JBHRWK010000017">
    <property type="protein sequence ID" value="MFC3450299.1"/>
    <property type="molecule type" value="Genomic_DNA"/>
</dbReference>
<reference evidence="3" key="1">
    <citation type="journal article" date="2019" name="Int. J. Syst. Evol. Microbiol.">
        <title>The Global Catalogue of Microorganisms (GCM) 10K type strain sequencing project: providing services to taxonomists for standard genome sequencing and annotation.</title>
        <authorList>
            <consortium name="The Broad Institute Genomics Platform"/>
            <consortium name="The Broad Institute Genome Sequencing Center for Infectious Disease"/>
            <person name="Wu L."/>
            <person name="Ma J."/>
        </authorList>
    </citation>
    <scope>NUCLEOTIDE SEQUENCE [LARGE SCALE GENOMIC DNA]</scope>
    <source>
        <strain evidence="3">CGMCC 4.7676</strain>
    </source>
</reference>
<dbReference type="PANTHER" id="PTHR33164:SF57">
    <property type="entry name" value="MARR-FAMILY TRANSCRIPTIONAL REGULATOR"/>
    <property type="match status" value="1"/>
</dbReference>
<dbReference type="PANTHER" id="PTHR33164">
    <property type="entry name" value="TRANSCRIPTIONAL REGULATOR, MARR FAMILY"/>
    <property type="match status" value="1"/>
</dbReference>
<dbReference type="Proteomes" id="UP001595645">
    <property type="component" value="Unassembled WGS sequence"/>
</dbReference>
<dbReference type="InterPro" id="IPR011991">
    <property type="entry name" value="ArsR-like_HTH"/>
</dbReference>
<dbReference type="SMART" id="SM00347">
    <property type="entry name" value="HTH_MARR"/>
    <property type="match status" value="1"/>
</dbReference>
<organism evidence="2 3">
    <name type="scientific">Amycolatopsis speibonae</name>
    <dbReference type="NCBI Taxonomy" id="1450224"/>
    <lineage>
        <taxon>Bacteria</taxon>
        <taxon>Bacillati</taxon>
        <taxon>Actinomycetota</taxon>
        <taxon>Actinomycetes</taxon>
        <taxon>Pseudonocardiales</taxon>
        <taxon>Pseudonocardiaceae</taxon>
        <taxon>Amycolatopsis</taxon>
    </lineage>
</organism>
<gene>
    <name evidence="2" type="ORF">ACFOSH_12730</name>
</gene>
<dbReference type="InterPro" id="IPR036388">
    <property type="entry name" value="WH-like_DNA-bd_sf"/>
</dbReference>